<dbReference type="GO" id="GO:0031267">
    <property type="term" value="F:small GTPase binding"/>
    <property type="evidence" value="ECO:0007669"/>
    <property type="project" value="TreeGrafter"/>
</dbReference>
<feature type="compositionally biased region" description="Basic residues" evidence="1">
    <location>
        <begin position="1214"/>
        <end position="1237"/>
    </location>
</feature>
<name>A0A9W7FET1_9STRA</name>
<keyword evidence="3" id="KW-1185">Reference proteome</keyword>
<organism evidence="2 3">
    <name type="scientific">Triparma laevis f. longispina</name>
    <dbReference type="NCBI Taxonomy" id="1714387"/>
    <lineage>
        <taxon>Eukaryota</taxon>
        <taxon>Sar</taxon>
        <taxon>Stramenopiles</taxon>
        <taxon>Ochrophyta</taxon>
        <taxon>Bolidophyceae</taxon>
        <taxon>Parmales</taxon>
        <taxon>Triparmaceae</taxon>
        <taxon>Triparma</taxon>
    </lineage>
</organism>
<dbReference type="Proteomes" id="UP001165122">
    <property type="component" value="Unassembled WGS sequence"/>
</dbReference>
<protein>
    <submittedName>
        <fullName evidence="2">Uncharacterized protein</fullName>
    </submittedName>
</protein>
<feature type="region of interest" description="Disordered" evidence="1">
    <location>
        <begin position="267"/>
        <end position="286"/>
    </location>
</feature>
<dbReference type="InterPro" id="IPR027038">
    <property type="entry name" value="RanGap"/>
</dbReference>
<dbReference type="AlphaFoldDB" id="A0A9W7FET1"/>
<dbReference type="GO" id="GO:0005634">
    <property type="term" value="C:nucleus"/>
    <property type="evidence" value="ECO:0007669"/>
    <property type="project" value="TreeGrafter"/>
</dbReference>
<dbReference type="GO" id="GO:0005096">
    <property type="term" value="F:GTPase activator activity"/>
    <property type="evidence" value="ECO:0007669"/>
    <property type="project" value="InterPro"/>
</dbReference>
<dbReference type="GO" id="GO:0048471">
    <property type="term" value="C:perinuclear region of cytoplasm"/>
    <property type="evidence" value="ECO:0007669"/>
    <property type="project" value="TreeGrafter"/>
</dbReference>
<feature type="region of interest" description="Disordered" evidence="1">
    <location>
        <begin position="1203"/>
        <end position="1237"/>
    </location>
</feature>
<dbReference type="GO" id="GO:0006913">
    <property type="term" value="P:nucleocytoplasmic transport"/>
    <property type="evidence" value="ECO:0007669"/>
    <property type="project" value="TreeGrafter"/>
</dbReference>
<dbReference type="SMART" id="SM00368">
    <property type="entry name" value="LRR_RI"/>
    <property type="match status" value="6"/>
</dbReference>
<evidence type="ECO:0000313" key="3">
    <source>
        <dbReference type="Proteomes" id="UP001165122"/>
    </source>
</evidence>
<dbReference type="GO" id="GO:0005829">
    <property type="term" value="C:cytosol"/>
    <property type="evidence" value="ECO:0007669"/>
    <property type="project" value="TreeGrafter"/>
</dbReference>
<reference evidence="3" key="1">
    <citation type="journal article" date="2023" name="Commun. Biol.">
        <title>Genome analysis of Parmales, the sister group of diatoms, reveals the evolutionary specialization of diatoms from phago-mixotrophs to photoautotrophs.</title>
        <authorList>
            <person name="Ban H."/>
            <person name="Sato S."/>
            <person name="Yoshikawa S."/>
            <person name="Yamada K."/>
            <person name="Nakamura Y."/>
            <person name="Ichinomiya M."/>
            <person name="Sato N."/>
            <person name="Blanc-Mathieu R."/>
            <person name="Endo H."/>
            <person name="Kuwata A."/>
            <person name="Ogata H."/>
        </authorList>
    </citation>
    <scope>NUCLEOTIDE SEQUENCE [LARGE SCALE GENOMIC DNA]</scope>
    <source>
        <strain evidence="3">NIES 3700</strain>
    </source>
</reference>
<feature type="compositionally biased region" description="Polar residues" evidence="1">
    <location>
        <begin position="207"/>
        <end position="216"/>
    </location>
</feature>
<evidence type="ECO:0000313" key="2">
    <source>
        <dbReference type="EMBL" id="GMI10801.1"/>
    </source>
</evidence>
<comment type="caution">
    <text evidence="2">The sequence shown here is derived from an EMBL/GenBank/DDBJ whole genome shotgun (WGS) entry which is preliminary data.</text>
</comment>
<dbReference type="PANTHER" id="PTHR24113">
    <property type="entry name" value="RAN GTPASE-ACTIVATING PROTEIN 1"/>
    <property type="match status" value="1"/>
</dbReference>
<dbReference type="Pfam" id="PF13516">
    <property type="entry name" value="LRR_6"/>
    <property type="match status" value="2"/>
</dbReference>
<dbReference type="OrthoDB" id="120976at2759"/>
<feature type="compositionally biased region" description="Low complexity" evidence="1">
    <location>
        <begin position="1203"/>
        <end position="1213"/>
    </location>
</feature>
<dbReference type="SUPFAM" id="SSF52047">
    <property type="entry name" value="RNI-like"/>
    <property type="match status" value="1"/>
</dbReference>
<dbReference type="InterPro" id="IPR032675">
    <property type="entry name" value="LRR_dom_sf"/>
</dbReference>
<accession>A0A9W7FET1</accession>
<feature type="region of interest" description="Disordered" evidence="1">
    <location>
        <begin position="190"/>
        <end position="258"/>
    </location>
</feature>
<dbReference type="PANTHER" id="PTHR24113:SF15">
    <property type="entry name" value="NACHT DOMAIN-CONTAINING PROTEIN"/>
    <property type="match status" value="1"/>
</dbReference>
<dbReference type="InterPro" id="IPR001611">
    <property type="entry name" value="Leu-rich_rpt"/>
</dbReference>
<sequence length="1237" mass="139067">MDLFGLGEGQSYHAAPPSATSTSQTPPWRKRRQHLPEHLKLAQFWRTDLLEAQTREEQLKVEMLRPRTSRQLLNIDIYSAHGLYKNCQVRTIEGLAHLMKTQTRLRGQEYCLNMLTEALNSEKLAQKLLKTMDCLIKSGRIQGATRQWDDIHPYTRIGTFVPNELANQSGSSALVQNENRAIIAKLRQQQDDELHHRRTNGKPLASTFLSQSNTTDSIKHRPSRRTSNYSKSHPHLSRTLTRQLSNVGPGDDYEGDFFSESRRVSAGGKISNNADEDETNSKEDPLDDLLFEESESSEEEDENSEYAIAQKDAIMFDFDEVGMKAAASYRRSCLKHRTRPHNIVLERMSRDGIDVVNLSNMQLLTTNLRPVAEMITNMNHLHVLDMSNNNLKEEGGNVLAEAMSGNLRRLITLNLSNNDFKNSGLALAQSLRGMHAIQAVNLSRNGFEDDVLKSVAACLTNKSKSLSLDLSYNKFTCESVKHLSLARFTSLNLSWNLVGPAGAIHFAKELRNSSARNETLDLSYNRIGDEGCAALVMCAMTSEKISYINVRSNGITHVACHLLTLALPYFRSIVKFDISENVLTRGVVNELLRALNNHHNRHHTNAGRELVFEAQKTYRKLEGLPEEEEEEEIVSKRITSVMMESTSVTTPTPYVPDLFQFSYVLDLSFGVQHLLAEVLRHRVLESEVEVISGFVDGKHFVARNKLPWNGLFTLHLNAREVQKKAEKGPVHHGHLQLKLDLSNPTQKKVAIAHLIAHHENKMTIDPKNMSNSKKYGTAPTSSEEVNYTTKNIKYNNRRNTIVNKPWLNMIDTGFMSYDLHESNLHLHGLVKLDLGGGGRNEILNVLERVLGESSELEYVGRSKLNDEFFHYAEIFVRPGADPNGGGGKGAKVPMTPLDPEINLPSVGKIELEIYPNSPRCVYAESVELDLTNLQHRNLANIYAFRNRYCVGEGMMNPMVNGFRVEGMLEPDFTFPEDGTLTFVNIVTRPKRGMVKARFTGQTTFRLDLNDVQDYKLATAMRTMCLGFNSSCTSVITNCMYEGEAVLFGQIVDETWSLPTAGRLSFSFVPCVGVGKETGGGWVDSVCEYVKGLSDDILRVDFLRGTVAVKGGSFCNLEADNLRKIMDEMDTMRGKRDAFLIFYRHVSNVLGSDGLVYLGIELMQGDDWGRKQFNDVERKATIGMSSPRKEGVEKVKVGLVPETTHTTVPETTHTTAHHVKKKKKRHKKKKKIGGGKKK</sequence>
<feature type="compositionally biased region" description="Low complexity" evidence="1">
    <location>
        <begin position="14"/>
        <end position="27"/>
    </location>
</feature>
<proteinExistence type="predicted"/>
<gene>
    <name evidence="2" type="ORF">TrLO_g15771</name>
</gene>
<evidence type="ECO:0000256" key="1">
    <source>
        <dbReference type="SAM" id="MobiDB-lite"/>
    </source>
</evidence>
<dbReference type="EMBL" id="BRXW01000153">
    <property type="protein sequence ID" value="GMI10801.1"/>
    <property type="molecule type" value="Genomic_DNA"/>
</dbReference>
<dbReference type="Gene3D" id="3.80.10.10">
    <property type="entry name" value="Ribonuclease Inhibitor"/>
    <property type="match status" value="1"/>
</dbReference>
<feature type="region of interest" description="Disordered" evidence="1">
    <location>
        <begin position="11"/>
        <end position="31"/>
    </location>
</feature>